<feature type="transmembrane region" description="Helical" evidence="5">
    <location>
        <begin position="219"/>
        <end position="243"/>
    </location>
</feature>
<reference evidence="8" key="1">
    <citation type="submission" date="2017-08" db="EMBL/GenBank/DDBJ databases">
        <authorList>
            <person name="Varghese N."/>
            <person name="Submissions S."/>
        </authorList>
    </citation>
    <scope>NUCLEOTIDE SEQUENCE [LARGE SCALE GENOMIC DNA]</scope>
    <source>
        <strain evidence="8">DSM 4725</strain>
    </source>
</reference>
<protein>
    <submittedName>
        <fullName evidence="7">Predicted arabinose efflux permease, MFS family</fullName>
    </submittedName>
</protein>
<gene>
    <name evidence="7" type="ORF">SAMN05660748_0532</name>
</gene>
<dbReference type="OrthoDB" id="4116926at2"/>
<keyword evidence="3 5" id="KW-1133">Transmembrane helix</keyword>
<evidence type="ECO:0000256" key="4">
    <source>
        <dbReference type="ARBA" id="ARBA00023136"/>
    </source>
</evidence>
<keyword evidence="8" id="KW-1185">Reference proteome</keyword>
<dbReference type="InterPro" id="IPR011701">
    <property type="entry name" value="MFS"/>
</dbReference>
<dbReference type="InterPro" id="IPR036259">
    <property type="entry name" value="MFS_trans_sf"/>
</dbReference>
<feature type="transmembrane region" description="Helical" evidence="5">
    <location>
        <begin position="344"/>
        <end position="367"/>
    </location>
</feature>
<proteinExistence type="predicted"/>
<dbReference type="GO" id="GO:0022857">
    <property type="term" value="F:transmembrane transporter activity"/>
    <property type="evidence" value="ECO:0007669"/>
    <property type="project" value="InterPro"/>
</dbReference>
<dbReference type="EMBL" id="OBQI01000001">
    <property type="protein sequence ID" value="SOC46933.1"/>
    <property type="molecule type" value="Genomic_DNA"/>
</dbReference>
<keyword evidence="4 5" id="KW-0472">Membrane</keyword>
<keyword evidence="2 5" id="KW-0812">Transmembrane</keyword>
<dbReference type="PROSITE" id="PS50850">
    <property type="entry name" value="MFS"/>
    <property type="match status" value="1"/>
</dbReference>
<sequence>MRKSVPEFGYRRLLQSPQVRRPFVATALGRLSYGMLSLALLLTVAGASSYSTAGAALGVFAITTLTMPAKSRLVDRFGQPRVLPALSVVLATALILLALAAEQPSTRGWTFVVLAAIAGLAAPPLGPSMRAVWAELIGQPDQRQRAYALDGLVEELAYALGPLAVTGVIAVTGASTSIIATALLNLGATLGLATAPVVRRLHAATATRRPRARQSVLRIPGLLMLIAVTAAIGFGTGPLTVAVAARISEFGRPQLAGVLLAVLSVSSAVGGLLWGRSQHRRRRSVQLQALAVVLAAGSALAAVAPSAFWLAGALAVIGIASSPALIVAFLGSDQLSPSHHRTEATTWISTGNNGGVALGSTLAGVLIDLNGATTVFVCGAATLCAVALALSGRQRSLNGSEADRTVEAAQS</sequence>
<comment type="subcellular location">
    <subcellularLocation>
        <location evidence="1">Cell membrane</location>
        <topology evidence="1">Multi-pass membrane protein</topology>
    </subcellularLocation>
</comment>
<feature type="transmembrane region" description="Helical" evidence="5">
    <location>
        <begin position="255"/>
        <end position="275"/>
    </location>
</feature>
<dbReference type="RefSeq" id="WP_097193450.1">
    <property type="nucleotide sequence ID" value="NZ_OBQI01000001.1"/>
</dbReference>
<feature type="transmembrane region" description="Helical" evidence="5">
    <location>
        <begin position="287"/>
        <end position="304"/>
    </location>
</feature>
<dbReference type="PANTHER" id="PTHR23542:SF1">
    <property type="entry name" value="MAJOR FACILITATOR SUPERFAMILY (MFS) PROFILE DOMAIN-CONTAINING PROTEIN"/>
    <property type="match status" value="1"/>
</dbReference>
<feature type="transmembrane region" description="Helical" evidence="5">
    <location>
        <begin position="107"/>
        <end position="126"/>
    </location>
</feature>
<dbReference type="PANTHER" id="PTHR23542">
    <property type="match status" value="1"/>
</dbReference>
<organism evidence="7 8">
    <name type="scientific">Blastococcus aggregatus</name>
    <dbReference type="NCBI Taxonomy" id="38502"/>
    <lineage>
        <taxon>Bacteria</taxon>
        <taxon>Bacillati</taxon>
        <taxon>Actinomycetota</taxon>
        <taxon>Actinomycetes</taxon>
        <taxon>Geodermatophilales</taxon>
        <taxon>Geodermatophilaceae</taxon>
        <taxon>Blastococcus</taxon>
    </lineage>
</organism>
<feature type="transmembrane region" description="Helical" evidence="5">
    <location>
        <begin position="177"/>
        <end position="198"/>
    </location>
</feature>
<feature type="transmembrane region" description="Helical" evidence="5">
    <location>
        <begin position="81"/>
        <end position="101"/>
    </location>
</feature>
<evidence type="ECO:0000256" key="1">
    <source>
        <dbReference type="ARBA" id="ARBA00004651"/>
    </source>
</evidence>
<evidence type="ECO:0000259" key="6">
    <source>
        <dbReference type="PROSITE" id="PS50850"/>
    </source>
</evidence>
<dbReference type="GO" id="GO:0005886">
    <property type="term" value="C:plasma membrane"/>
    <property type="evidence" value="ECO:0007669"/>
    <property type="project" value="UniProtKB-SubCell"/>
</dbReference>
<evidence type="ECO:0000256" key="5">
    <source>
        <dbReference type="SAM" id="Phobius"/>
    </source>
</evidence>
<evidence type="ECO:0000313" key="7">
    <source>
        <dbReference type="EMBL" id="SOC46933.1"/>
    </source>
</evidence>
<accession>A0A285UYR8</accession>
<evidence type="ECO:0000256" key="3">
    <source>
        <dbReference type="ARBA" id="ARBA00022989"/>
    </source>
</evidence>
<dbReference type="Pfam" id="PF07690">
    <property type="entry name" value="MFS_1"/>
    <property type="match status" value="1"/>
</dbReference>
<dbReference type="Proteomes" id="UP000219435">
    <property type="component" value="Unassembled WGS sequence"/>
</dbReference>
<feature type="transmembrane region" description="Helical" evidence="5">
    <location>
        <begin position="310"/>
        <end position="332"/>
    </location>
</feature>
<name>A0A285UYR8_9ACTN</name>
<evidence type="ECO:0000313" key="8">
    <source>
        <dbReference type="Proteomes" id="UP000219435"/>
    </source>
</evidence>
<feature type="domain" description="Major facilitator superfamily (MFS) profile" evidence="6">
    <location>
        <begin position="221"/>
        <end position="411"/>
    </location>
</feature>
<feature type="transmembrane region" description="Helical" evidence="5">
    <location>
        <begin position="50"/>
        <end position="69"/>
    </location>
</feature>
<feature type="transmembrane region" description="Helical" evidence="5">
    <location>
        <begin position="147"/>
        <end position="171"/>
    </location>
</feature>
<dbReference type="AlphaFoldDB" id="A0A285UYR8"/>
<feature type="transmembrane region" description="Helical" evidence="5">
    <location>
        <begin position="373"/>
        <end position="390"/>
    </location>
</feature>
<dbReference type="InterPro" id="IPR020846">
    <property type="entry name" value="MFS_dom"/>
</dbReference>
<dbReference type="SUPFAM" id="SSF103473">
    <property type="entry name" value="MFS general substrate transporter"/>
    <property type="match status" value="1"/>
</dbReference>
<evidence type="ECO:0000256" key="2">
    <source>
        <dbReference type="ARBA" id="ARBA00022692"/>
    </source>
</evidence>
<dbReference type="Gene3D" id="1.20.1250.20">
    <property type="entry name" value="MFS general substrate transporter like domains"/>
    <property type="match status" value="1"/>
</dbReference>